<dbReference type="Proteomes" id="UP001500575">
    <property type="component" value="Unassembled WGS sequence"/>
</dbReference>
<name>A0ABP5K6D7_9ACTN</name>
<evidence type="ECO:0000259" key="1">
    <source>
        <dbReference type="Pfam" id="PF00561"/>
    </source>
</evidence>
<feature type="domain" description="AB hydrolase-1" evidence="1">
    <location>
        <begin position="24"/>
        <end position="259"/>
    </location>
</feature>
<sequence>MATTELPDGRVAQLWSGGADGEDPVVLFFHGCPDTRWAARSGEEAARRAGVRLVSVNRPGYGRSSPAASTHASVADDAATVLDSLGIGAVAALGMSVGGAYAAGFAARHADRVSGLGVVGTLPMPTTGEAAGSTVTEAMAALRPEFEAWAASMDVSDPDDEAVAARWTASLPEQDGALVGARPAREVAAAAREALASYDGYLRDAALTFRPWDVDVSAVRCPTWLWYGGADERARPGADWFAAQIPHATVTIRPGVTHWATLAAYWDEILTTLTSGGRASSEASG</sequence>
<dbReference type="PANTHER" id="PTHR43433">
    <property type="entry name" value="HYDROLASE, ALPHA/BETA FOLD FAMILY PROTEIN"/>
    <property type="match status" value="1"/>
</dbReference>
<gene>
    <name evidence="2" type="ORF">GCM10009843_27810</name>
</gene>
<dbReference type="SUPFAM" id="SSF53474">
    <property type="entry name" value="alpha/beta-Hydrolases"/>
    <property type="match status" value="1"/>
</dbReference>
<evidence type="ECO:0000313" key="2">
    <source>
        <dbReference type="EMBL" id="GAA2127892.1"/>
    </source>
</evidence>
<accession>A0ABP5K6D7</accession>
<dbReference type="InterPro" id="IPR029058">
    <property type="entry name" value="AB_hydrolase_fold"/>
</dbReference>
<dbReference type="InterPro" id="IPR050471">
    <property type="entry name" value="AB_hydrolase"/>
</dbReference>
<dbReference type="InterPro" id="IPR000073">
    <property type="entry name" value="AB_hydrolase_1"/>
</dbReference>
<comment type="caution">
    <text evidence="2">The sequence shown here is derived from an EMBL/GenBank/DDBJ whole genome shotgun (WGS) entry which is preliminary data.</text>
</comment>
<proteinExistence type="predicted"/>
<evidence type="ECO:0000313" key="3">
    <source>
        <dbReference type="Proteomes" id="UP001500575"/>
    </source>
</evidence>
<dbReference type="EMBL" id="BAAAQQ010000012">
    <property type="protein sequence ID" value="GAA2127892.1"/>
    <property type="molecule type" value="Genomic_DNA"/>
</dbReference>
<protein>
    <submittedName>
        <fullName evidence="2">Alpha/beta hydrolase</fullName>
    </submittedName>
</protein>
<dbReference type="RefSeq" id="WP_344304369.1">
    <property type="nucleotide sequence ID" value="NZ_BAAAQQ010000012.1"/>
</dbReference>
<dbReference type="PANTHER" id="PTHR43433:SF10">
    <property type="entry name" value="AB HYDROLASE-1 DOMAIN-CONTAINING PROTEIN"/>
    <property type="match status" value="1"/>
</dbReference>
<organism evidence="2 3">
    <name type="scientific">Nocardioides bigeumensis</name>
    <dbReference type="NCBI Taxonomy" id="433657"/>
    <lineage>
        <taxon>Bacteria</taxon>
        <taxon>Bacillati</taxon>
        <taxon>Actinomycetota</taxon>
        <taxon>Actinomycetes</taxon>
        <taxon>Propionibacteriales</taxon>
        <taxon>Nocardioidaceae</taxon>
        <taxon>Nocardioides</taxon>
    </lineage>
</organism>
<keyword evidence="2" id="KW-0378">Hydrolase</keyword>
<keyword evidence="3" id="KW-1185">Reference proteome</keyword>
<dbReference type="GO" id="GO:0016787">
    <property type="term" value="F:hydrolase activity"/>
    <property type="evidence" value="ECO:0007669"/>
    <property type="project" value="UniProtKB-KW"/>
</dbReference>
<dbReference type="Pfam" id="PF00561">
    <property type="entry name" value="Abhydrolase_1"/>
    <property type="match status" value="1"/>
</dbReference>
<dbReference type="Gene3D" id="3.40.50.1820">
    <property type="entry name" value="alpha/beta hydrolase"/>
    <property type="match status" value="1"/>
</dbReference>
<reference evidence="3" key="1">
    <citation type="journal article" date="2019" name="Int. J. Syst. Evol. Microbiol.">
        <title>The Global Catalogue of Microorganisms (GCM) 10K type strain sequencing project: providing services to taxonomists for standard genome sequencing and annotation.</title>
        <authorList>
            <consortium name="The Broad Institute Genomics Platform"/>
            <consortium name="The Broad Institute Genome Sequencing Center for Infectious Disease"/>
            <person name="Wu L."/>
            <person name="Ma J."/>
        </authorList>
    </citation>
    <scope>NUCLEOTIDE SEQUENCE [LARGE SCALE GENOMIC DNA]</scope>
    <source>
        <strain evidence="3">JCM 16021</strain>
    </source>
</reference>